<dbReference type="Proteomes" id="UP000282007">
    <property type="component" value="Chromosome"/>
</dbReference>
<gene>
    <name evidence="2" type="ORF">ATH50_0932</name>
    <name evidence="1" type="ORF">DU502_04220</name>
</gene>
<organism evidence="2 3">
    <name type="scientific">Haloplanus aerogenes</name>
    <dbReference type="NCBI Taxonomy" id="660522"/>
    <lineage>
        <taxon>Archaea</taxon>
        <taxon>Methanobacteriati</taxon>
        <taxon>Methanobacteriota</taxon>
        <taxon>Stenosarchaea group</taxon>
        <taxon>Halobacteria</taxon>
        <taxon>Halobacteriales</taxon>
        <taxon>Haloferacaceae</taxon>
        <taxon>Haloplanus</taxon>
    </lineage>
</organism>
<dbReference type="AlphaFoldDB" id="A0A3M0DPR2"/>
<reference evidence="1 4" key="2">
    <citation type="submission" date="2018-07" db="EMBL/GenBank/DDBJ databases">
        <title>Genome sequences of Haloplanus aerogenes JCM 16430T.</title>
        <authorList>
            <person name="Kim Y.B."/>
            <person name="Roh S.W."/>
        </authorList>
    </citation>
    <scope>NUCLEOTIDE SEQUENCE [LARGE SCALE GENOMIC DNA]</scope>
    <source>
        <strain evidence="1 4">JCM 16430</strain>
    </source>
</reference>
<accession>A0A3M0DPR2</accession>
<dbReference type="EMBL" id="REFS01000002">
    <property type="protein sequence ID" value="RMB23707.1"/>
    <property type="molecule type" value="Genomic_DNA"/>
</dbReference>
<dbReference type="RefSeq" id="WP_121919630.1">
    <property type="nucleotide sequence ID" value="NZ_CP034145.1"/>
</dbReference>
<dbReference type="GeneID" id="38470464"/>
<name>A0A3M0DPR2_9EURY</name>
<dbReference type="EMBL" id="CP034145">
    <property type="protein sequence ID" value="AZH24637.1"/>
    <property type="molecule type" value="Genomic_DNA"/>
</dbReference>
<reference evidence="2 3" key="1">
    <citation type="journal article" date="2015" name="Stand. Genomic Sci.">
        <title>Genomic Encyclopedia of Bacterial and Archaeal Type Strains, Phase III: the genomes of soil and plant-associated and newly described type strains.</title>
        <authorList>
            <person name="Whitman W.B."/>
            <person name="Woyke T."/>
            <person name="Klenk H.P."/>
            <person name="Zhou Y."/>
            <person name="Lilburn T.G."/>
            <person name="Beck B.J."/>
            <person name="De Vos P."/>
            <person name="Vandamme P."/>
            <person name="Eisen J.A."/>
            <person name="Garrity G."/>
            <person name="Hugenholtz P."/>
            <person name="Kyrpides N.C."/>
        </authorList>
    </citation>
    <scope>NUCLEOTIDE SEQUENCE [LARGE SCALE GENOMIC DNA]</scope>
    <source>
        <strain evidence="2 3">CGMCC 1.10124</strain>
    </source>
</reference>
<evidence type="ECO:0000313" key="2">
    <source>
        <dbReference type="EMBL" id="RMB23707.1"/>
    </source>
</evidence>
<evidence type="ECO:0000313" key="4">
    <source>
        <dbReference type="Proteomes" id="UP000282007"/>
    </source>
</evidence>
<dbReference type="KEGG" id="haer:DU502_04220"/>
<protein>
    <submittedName>
        <fullName evidence="2">Uncharacterized protein</fullName>
    </submittedName>
</protein>
<evidence type="ECO:0000313" key="3">
    <source>
        <dbReference type="Proteomes" id="UP000277326"/>
    </source>
</evidence>
<evidence type="ECO:0000313" key="1">
    <source>
        <dbReference type="EMBL" id="AZH24637.1"/>
    </source>
</evidence>
<dbReference type="Pfam" id="PF24336">
    <property type="entry name" value="DUF7504"/>
    <property type="match status" value="1"/>
</dbReference>
<dbReference type="InterPro" id="IPR055927">
    <property type="entry name" value="DUF7504"/>
</dbReference>
<keyword evidence="4" id="KW-1185">Reference proteome</keyword>
<dbReference type="Proteomes" id="UP000277326">
    <property type="component" value="Unassembled WGS sequence"/>
</dbReference>
<sequence length="179" mass="19530">MSTLHLTERRTAIGARQCARAVPEPNGADVLVVAFAGSPARWLDGWQAAVGAPPRATFVVNDAALWIAGDPRERIESVAAPDTAVRTELVDSPGNLTDLGVTLTEALEAHAARDRRTVLCLQSLTVLLQYSPLEQVCQFLHTLVGHLKQFDATGHFHLHEHAHDEEAVATLRSMFDRIQ</sequence>
<dbReference type="OrthoDB" id="109251at2157"/>
<proteinExistence type="predicted"/>
<reference evidence="2" key="3">
    <citation type="submission" date="2018-10" db="EMBL/GenBank/DDBJ databases">
        <authorList>
            <person name="Whitman W."/>
            <person name="Huntemann M."/>
            <person name="Clum A."/>
            <person name="Pillay M."/>
            <person name="Palaniappan K."/>
            <person name="Varghese N."/>
            <person name="Mikhailova N."/>
            <person name="Stamatis D."/>
            <person name="Reddy T."/>
            <person name="Daum C."/>
            <person name="Shapiro N."/>
            <person name="Ivanova N."/>
            <person name="Kyrpides N."/>
            <person name="Woyke T."/>
        </authorList>
    </citation>
    <scope>NUCLEOTIDE SEQUENCE</scope>
    <source>
        <strain evidence="2">CGMCC 1.10124</strain>
    </source>
</reference>